<dbReference type="SUPFAM" id="SSF54373">
    <property type="entry name" value="FAD-linked reductases, C-terminal domain"/>
    <property type="match status" value="1"/>
</dbReference>
<accession>A0A518K5R1</accession>
<comment type="subcellular location">
    <subcellularLocation>
        <location evidence="6">Cytoplasm</location>
    </subcellularLocation>
</comment>
<dbReference type="InterPro" id="IPR004572">
    <property type="entry name" value="Protoporphyrinogen_oxidase"/>
</dbReference>
<dbReference type="GO" id="GO:0006783">
    <property type="term" value="P:heme biosynthetic process"/>
    <property type="evidence" value="ECO:0007669"/>
    <property type="project" value="UniProtKB-UniRule"/>
</dbReference>
<keyword evidence="5 6" id="KW-0350">Heme biosynthesis</keyword>
<dbReference type="InterPro" id="IPR050464">
    <property type="entry name" value="Zeta_carotene_desat/Oxidored"/>
</dbReference>
<evidence type="ECO:0000313" key="9">
    <source>
        <dbReference type="Proteomes" id="UP000316426"/>
    </source>
</evidence>
<dbReference type="EC" id="1.3.3.15" evidence="6"/>
<keyword evidence="3 6" id="KW-0274">FAD</keyword>
<gene>
    <name evidence="8" type="primary">hemY</name>
    <name evidence="8" type="ORF">Spa11_13240</name>
</gene>
<comment type="pathway">
    <text evidence="6">Porphyrin-containing compound metabolism; protoheme biosynthesis.</text>
</comment>
<feature type="domain" description="Amine oxidase" evidence="7">
    <location>
        <begin position="18"/>
        <end position="464"/>
    </location>
</feature>
<dbReference type="Pfam" id="PF01593">
    <property type="entry name" value="Amino_oxidase"/>
    <property type="match status" value="1"/>
</dbReference>
<dbReference type="NCBIfam" id="TIGR00562">
    <property type="entry name" value="proto_IX_ox"/>
    <property type="match status" value="1"/>
</dbReference>
<comment type="similarity">
    <text evidence="6">Belongs to the protoporphyrinogen/coproporphyrinogen oxidase family. Coproporphyrinogen III oxidase subfamily.</text>
</comment>
<dbReference type="GO" id="GO:0004729">
    <property type="term" value="F:oxygen-dependent protoporphyrinogen oxidase activity"/>
    <property type="evidence" value="ECO:0007669"/>
    <property type="project" value="UniProtKB-UniRule"/>
</dbReference>
<evidence type="ECO:0000256" key="4">
    <source>
        <dbReference type="ARBA" id="ARBA00023002"/>
    </source>
</evidence>
<dbReference type="RefSeq" id="WP_197529788.1">
    <property type="nucleotide sequence ID" value="NZ_CP036349.1"/>
</dbReference>
<proteinExistence type="inferred from homology"/>
<dbReference type="Gene3D" id="3.50.50.60">
    <property type="entry name" value="FAD/NAD(P)-binding domain"/>
    <property type="match status" value="1"/>
</dbReference>
<dbReference type="Gene3D" id="3.90.660.20">
    <property type="entry name" value="Protoporphyrinogen oxidase, mitochondrial, domain 2"/>
    <property type="match status" value="1"/>
</dbReference>
<name>A0A518K5R1_9BACT</name>
<dbReference type="UniPathway" id="UPA00252"/>
<dbReference type="InterPro" id="IPR002937">
    <property type="entry name" value="Amino_oxidase"/>
</dbReference>
<dbReference type="PANTHER" id="PTHR42923:SF3">
    <property type="entry name" value="PROTOPORPHYRINOGEN OXIDASE"/>
    <property type="match status" value="1"/>
</dbReference>
<keyword evidence="4 6" id="KW-0560">Oxidoreductase</keyword>
<evidence type="ECO:0000256" key="5">
    <source>
        <dbReference type="ARBA" id="ARBA00023133"/>
    </source>
</evidence>
<dbReference type="SUPFAM" id="SSF51905">
    <property type="entry name" value="FAD/NAD(P)-binding domain"/>
    <property type="match status" value="1"/>
</dbReference>
<dbReference type="KEGG" id="bmei:Spa11_13240"/>
<dbReference type="PANTHER" id="PTHR42923">
    <property type="entry name" value="PROTOPORPHYRINOGEN OXIDASE"/>
    <property type="match status" value="1"/>
</dbReference>
<dbReference type="Gene3D" id="1.10.3110.10">
    <property type="entry name" value="protoporphyrinogen ix oxidase, domain 3"/>
    <property type="match status" value="1"/>
</dbReference>
<keyword evidence="9" id="KW-1185">Reference proteome</keyword>
<keyword evidence="6" id="KW-0963">Cytoplasm</keyword>
<evidence type="ECO:0000256" key="2">
    <source>
        <dbReference type="ARBA" id="ARBA00022630"/>
    </source>
</evidence>
<evidence type="ECO:0000259" key="7">
    <source>
        <dbReference type="Pfam" id="PF01593"/>
    </source>
</evidence>
<dbReference type="AlphaFoldDB" id="A0A518K5R1"/>
<evidence type="ECO:0000256" key="3">
    <source>
        <dbReference type="ARBA" id="ARBA00022827"/>
    </source>
</evidence>
<comment type="function">
    <text evidence="6">Involved in coproporphyrin-dependent heme b biosynthesis. Catalyzes the oxidation of coproporphyrinogen III to coproporphyrin III.</text>
</comment>
<keyword evidence="2 6" id="KW-0285">Flavoprotein</keyword>
<organism evidence="8 9">
    <name type="scientific">Botrimarina mediterranea</name>
    <dbReference type="NCBI Taxonomy" id="2528022"/>
    <lineage>
        <taxon>Bacteria</taxon>
        <taxon>Pseudomonadati</taxon>
        <taxon>Planctomycetota</taxon>
        <taxon>Planctomycetia</taxon>
        <taxon>Pirellulales</taxon>
        <taxon>Lacipirellulaceae</taxon>
        <taxon>Botrimarina</taxon>
    </lineage>
</organism>
<evidence type="ECO:0000256" key="6">
    <source>
        <dbReference type="RuleBase" id="RU364052"/>
    </source>
</evidence>
<evidence type="ECO:0000313" key="8">
    <source>
        <dbReference type="EMBL" id="QDV73132.1"/>
    </source>
</evidence>
<comment type="catalytic activity">
    <reaction evidence="6">
        <text>coproporphyrinogen III + 3 O2 = coproporphyrin III + 3 H2O2</text>
        <dbReference type="Rhea" id="RHEA:43436"/>
        <dbReference type="ChEBI" id="CHEBI:15379"/>
        <dbReference type="ChEBI" id="CHEBI:16240"/>
        <dbReference type="ChEBI" id="CHEBI:57309"/>
        <dbReference type="ChEBI" id="CHEBI:131725"/>
        <dbReference type="EC" id="1.3.3.15"/>
    </reaction>
</comment>
<evidence type="ECO:0000256" key="1">
    <source>
        <dbReference type="ARBA" id="ARBA00001974"/>
    </source>
</evidence>
<protein>
    <recommendedName>
        <fullName evidence="6">Coproporphyrinogen III oxidase</fullName>
        <ecNumber evidence="6">1.3.3.15</ecNumber>
    </recommendedName>
</protein>
<reference evidence="8 9" key="1">
    <citation type="submission" date="2019-02" db="EMBL/GenBank/DDBJ databases">
        <title>Deep-cultivation of Planctomycetes and their phenomic and genomic characterization uncovers novel biology.</title>
        <authorList>
            <person name="Wiegand S."/>
            <person name="Jogler M."/>
            <person name="Boedeker C."/>
            <person name="Pinto D."/>
            <person name="Vollmers J."/>
            <person name="Rivas-Marin E."/>
            <person name="Kohn T."/>
            <person name="Peeters S.H."/>
            <person name="Heuer A."/>
            <person name="Rast P."/>
            <person name="Oberbeckmann S."/>
            <person name="Bunk B."/>
            <person name="Jeske O."/>
            <person name="Meyerdierks A."/>
            <person name="Storesund J.E."/>
            <person name="Kallscheuer N."/>
            <person name="Luecker S."/>
            <person name="Lage O.M."/>
            <person name="Pohl T."/>
            <person name="Merkel B.J."/>
            <person name="Hornburger P."/>
            <person name="Mueller R.-W."/>
            <person name="Bruemmer F."/>
            <person name="Labrenz M."/>
            <person name="Spormann A.M."/>
            <person name="Op den Camp H."/>
            <person name="Overmann J."/>
            <person name="Amann R."/>
            <person name="Jetten M.S.M."/>
            <person name="Mascher T."/>
            <person name="Medema M.H."/>
            <person name="Devos D.P."/>
            <person name="Kaster A.-K."/>
            <person name="Ovreas L."/>
            <person name="Rohde M."/>
            <person name="Galperin M.Y."/>
            <person name="Jogler C."/>
        </authorList>
    </citation>
    <scope>NUCLEOTIDE SEQUENCE [LARGE SCALE GENOMIC DNA]</scope>
    <source>
        <strain evidence="8 9">Spa11</strain>
    </source>
</reference>
<dbReference type="InterPro" id="IPR036188">
    <property type="entry name" value="FAD/NAD-bd_sf"/>
</dbReference>
<dbReference type="Proteomes" id="UP000316426">
    <property type="component" value="Chromosome"/>
</dbReference>
<dbReference type="EMBL" id="CP036349">
    <property type="protein sequence ID" value="QDV73132.1"/>
    <property type="molecule type" value="Genomic_DNA"/>
</dbReference>
<comment type="cofactor">
    <cofactor evidence="1 6">
        <name>FAD</name>
        <dbReference type="ChEBI" id="CHEBI:57692"/>
    </cofactor>
</comment>
<dbReference type="GO" id="GO:0005737">
    <property type="term" value="C:cytoplasm"/>
    <property type="evidence" value="ECO:0007669"/>
    <property type="project" value="UniProtKB-SubCell"/>
</dbReference>
<sequence>MPPTTQSPPRVAVLGGGITGLAAALRLEEAGADWTLFEAAPRLGGVIQTVERDGYRIERSADNFLTREPWATDLCRRVGIESELLPTDPARRRALVVNRGRIRRVPEGFVLMAPQKAWPILTSPILSLAGKARLMVEPFIATRRDVADESIAAFSRRRLGREAFERLVQPLVAGIYTADPERLSMAATMPQFVEQEQRHGSLAKAALRRETPSERGESGARYGLFMAPRNGMQQLIDAVTARLPSERVRTGYAIERVERAGDAWRLFGAADEALGEFDEFLITLPAPAAAKLLRPVDETLGAALAEIEYAGCSVVGMGVAEEQITRPIDGFGFVVPTVEGRRVIAASFTSYKFPGRAPKGKAIVRVFIGGALQPHLADFDDAELVTIACEELADLVGLRGEPEFTTVARWPQRMPQYHVGHLDRVAAIEQAAQRVGVELAGAAYRGVGIPQCVRSGEQAAERVIARITASKTSHHD</sequence>